<keyword evidence="4 15" id="KW-0812">Transmembrane</keyword>
<accession>A0ABD0QG12</accession>
<keyword evidence="13" id="KW-0966">Cell projection</keyword>
<comment type="caution">
    <text evidence="17">The sequence shown here is derived from an EMBL/GenBank/DDBJ whole genome shotgun (WGS) entry which is preliminary data.</text>
</comment>
<evidence type="ECO:0000256" key="14">
    <source>
        <dbReference type="SAM" id="MobiDB-lite"/>
    </source>
</evidence>
<dbReference type="PANTHER" id="PTHR22752">
    <property type="entry name" value="G PROTEIN-COUPLED RECEPTOR"/>
    <property type="match status" value="1"/>
</dbReference>
<evidence type="ECO:0000256" key="1">
    <source>
        <dbReference type="ARBA" id="ARBA00004272"/>
    </source>
</evidence>
<dbReference type="GO" id="GO:0004930">
    <property type="term" value="F:G protein-coupled receptor activity"/>
    <property type="evidence" value="ECO:0007669"/>
    <property type="project" value="UniProtKB-KW"/>
</dbReference>
<feature type="non-terminal residue" evidence="17">
    <location>
        <position position="239"/>
    </location>
</feature>
<evidence type="ECO:0000256" key="6">
    <source>
        <dbReference type="ARBA" id="ARBA00023040"/>
    </source>
</evidence>
<feature type="transmembrane region" description="Helical" evidence="15">
    <location>
        <begin position="139"/>
        <end position="161"/>
    </location>
</feature>
<evidence type="ECO:0000313" key="17">
    <source>
        <dbReference type="EMBL" id="KAL0185179.1"/>
    </source>
</evidence>
<comment type="subcellular location">
    <subcellularLocation>
        <location evidence="1">Cell projection</location>
        <location evidence="1">Cilium membrane</location>
        <topology evidence="1">Multi-pass membrane protein</topology>
    </subcellularLocation>
</comment>
<keyword evidence="12" id="KW-0807">Transducer</keyword>
<proteinExistence type="predicted"/>
<evidence type="ECO:0000256" key="7">
    <source>
        <dbReference type="ARBA" id="ARBA00023069"/>
    </source>
</evidence>
<keyword evidence="2" id="KW-0217">Developmental protein</keyword>
<dbReference type="EMBL" id="JAMKFB020000009">
    <property type="protein sequence ID" value="KAL0185179.1"/>
    <property type="molecule type" value="Genomic_DNA"/>
</dbReference>
<keyword evidence="18" id="KW-1185">Reference proteome</keyword>
<feature type="transmembrane region" description="Helical" evidence="15">
    <location>
        <begin position="20"/>
        <end position="44"/>
    </location>
</feature>
<dbReference type="InterPro" id="IPR000276">
    <property type="entry name" value="GPCR_Rhodpsn"/>
</dbReference>
<sequence>YYAVLYPMIYPMKITGNRAAVAIVYVWLHSLVGCLPPLFGWSTFEFDRFKWTCTAAWHKEMSYTAFWITWCCLLPLAAMLVCYGVIFRVARIKARKVYCGSVVVAQEESSSQKNGRKNSNTSTSSSGSRKSLVYSGSQCKAFVTILVVLGTFLTTWGPYVVVISTEAMWGKDSVSSQMETLVSWLSFTSAVCHPLIYGLWNKTVRKELLGMCFGDRYYRESFVIRHRTSRLFSISNRIT</sequence>
<evidence type="ECO:0000256" key="11">
    <source>
        <dbReference type="ARBA" id="ARBA00023180"/>
    </source>
</evidence>
<evidence type="ECO:0000313" key="18">
    <source>
        <dbReference type="Proteomes" id="UP001529510"/>
    </source>
</evidence>
<dbReference type="Pfam" id="PF00001">
    <property type="entry name" value="7tm_1"/>
    <property type="match status" value="1"/>
</dbReference>
<feature type="transmembrane region" description="Helical" evidence="15">
    <location>
        <begin position="64"/>
        <end position="86"/>
    </location>
</feature>
<dbReference type="AlphaFoldDB" id="A0ABD0QG12"/>
<keyword evidence="11" id="KW-0325">Glycoprotein</keyword>
<feature type="region of interest" description="Disordered" evidence="14">
    <location>
        <begin position="111"/>
        <end position="130"/>
    </location>
</feature>
<name>A0ABD0QG12_CIRMR</name>
<evidence type="ECO:0000256" key="4">
    <source>
        <dbReference type="ARBA" id="ARBA00022692"/>
    </source>
</evidence>
<keyword evidence="7" id="KW-0969">Cilium</keyword>
<keyword evidence="9" id="KW-1015">Disulfide bond</keyword>
<feature type="transmembrane region" description="Helical" evidence="15">
    <location>
        <begin position="181"/>
        <end position="200"/>
    </location>
</feature>
<dbReference type="GO" id="GO:0060170">
    <property type="term" value="C:ciliary membrane"/>
    <property type="evidence" value="ECO:0007669"/>
    <property type="project" value="UniProtKB-SubCell"/>
</dbReference>
<keyword evidence="6" id="KW-0297">G-protein coupled receptor</keyword>
<feature type="non-terminal residue" evidence="17">
    <location>
        <position position="1"/>
    </location>
</feature>
<evidence type="ECO:0000256" key="13">
    <source>
        <dbReference type="ARBA" id="ARBA00023273"/>
    </source>
</evidence>
<evidence type="ECO:0000256" key="10">
    <source>
        <dbReference type="ARBA" id="ARBA00023170"/>
    </source>
</evidence>
<evidence type="ECO:0000256" key="3">
    <source>
        <dbReference type="ARBA" id="ARBA00022475"/>
    </source>
</evidence>
<dbReference type="Proteomes" id="UP001529510">
    <property type="component" value="Unassembled WGS sequence"/>
</dbReference>
<dbReference type="SUPFAM" id="SSF81321">
    <property type="entry name" value="Family A G protein-coupled receptor-like"/>
    <property type="match status" value="1"/>
</dbReference>
<feature type="domain" description="G-protein coupled receptors family 1 profile" evidence="16">
    <location>
        <begin position="1"/>
        <end position="197"/>
    </location>
</feature>
<organism evidence="17 18">
    <name type="scientific">Cirrhinus mrigala</name>
    <name type="common">Mrigala</name>
    <dbReference type="NCBI Taxonomy" id="683832"/>
    <lineage>
        <taxon>Eukaryota</taxon>
        <taxon>Metazoa</taxon>
        <taxon>Chordata</taxon>
        <taxon>Craniata</taxon>
        <taxon>Vertebrata</taxon>
        <taxon>Euteleostomi</taxon>
        <taxon>Actinopterygii</taxon>
        <taxon>Neopterygii</taxon>
        <taxon>Teleostei</taxon>
        <taxon>Ostariophysi</taxon>
        <taxon>Cypriniformes</taxon>
        <taxon>Cyprinidae</taxon>
        <taxon>Labeoninae</taxon>
        <taxon>Labeonini</taxon>
        <taxon>Cirrhinus</taxon>
    </lineage>
</organism>
<dbReference type="PANTHER" id="PTHR22752:SF10">
    <property type="entry name" value="G-PROTEIN COUPLED RECEPTOR 161"/>
    <property type="match status" value="1"/>
</dbReference>
<keyword evidence="8 15" id="KW-0472">Membrane</keyword>
<keyword evidence="5 15" id="KW-1133">Transmembrane helix</keyword>
<evidence type="ECO:0000256" key="5">
    <source>
        <dbReference type="ARBA" id="ARBA00022989"/>
    </source>
</evidence>
<dbReference type="PROSITE" id="PS50262">
    <property type="entry name" value="G_PROTEIN_RECEP_F1_2"/>
    <property type="match status" value="1"/>
</dbReference>
<evidence type="ECO:0000256" key="9">
    <source>
        <dbReference type="ARBA" id="ARBA00023157"/>
    </source>
</evidence>
<dbReference type="Gene3D" id="1.20.1070.10">
    <property type="entry name" value="Rhodopsin 7-helix transmembrane proteins"/>
    <property type="match status" value="1"/>
</dbReference>
<dbReference type="PRINTS" id="PR00237">
    <property type="entry name" value="GPCRRHODOPSN"/>
</dbReference>
<evidence type="ECO:0000256" key="15">
    <source>
        <dbReference type="SAM" id="Phobius"/>
    </source>
</evidence>
<keyword evidence="10" id="KW-0675">Receptor</keyword>
<protein>
    <recommendedName>
        <fullName evidence="16">G-protein coupled receptors family 1 profile domain-containing protein</fullName>
    </recommendedName>
</protein>
<evidence type="ECO:0000259" key="16">
    <source>
        <dbReference type="PROSITE" id="PS50262"/>
    </source>
</evidence>
<gene>
    <name evidence="17" type="ORF">M9458_020876</name>
</gene>
<evidence type="ECO:0000256" key="12">
    <source>
        <dbReference type="ARBA" id="ARBA00023224"/>
    </source>
</evidence>
<evidence type="ECO:0000256" key="2">
    <source>
        <dbReference type="ARBA" id="ARBA00022473"/>
    </source>
</evidence>
<keyword evidence="3" id="KW-1003">Cell membrane</keyword>
<evidence type="ECO:0000256" key="8">
    <source>
        <dbReference type="ARBA" id="ARBA00023136"/>
    </source>
</evidence>
<reference evidence="17 18" key="1">
    <citation type="submission" date="2024-05" db="EMBL/GenBank/DDBJ databases">
        <title>Genome sequencing and assembly of Indian major carp, Cirrhinus mrigala (Hamilton, 1822).</title>
        <authorList>
            <person name="Mohindra V."/>
            <person name="Chowdhury L.M."/>
            <person name="Lal K."/>
            <person name="Jena J.K."/>
        </authorList>
    </citation>
    <scope>NUCLEOTIDE SEQUENCE [LARGE SCALE GENOMIC DNA]</scope>
    <source>
        <strain evidence="17">CM1030</strain>
        <tissue evidence="17">Blood</tissue>
    </source>
</reference>
<dbReference type="InterPro" id="IPR017452">
    <property type="entry name" value="GPCR_Rhodpsn_7TM"/>
</dbReference>